<sequence length="313" mass="32617">MKTSVIVNRFAHKGGAGLRWPAIKAELEKRLGPFEAQFTQAPGHATQLARAALMSGARRFVAVGGDGTVNETLNGLLDPSGQLLAPEAVLCPIPAGTANELCRALGHGADPSKAYDAAAATGRRAIDLVRVRCIGAEGRPVERFGYLMAAIGAAALVSQRTSQSRWAKKFGDVAYMLMAPAVILGFRSRGVAITVDGIDRGTSNLFTALIANTENGGGGLRLAPGAAFDDGMLDLVEVGDVSRLGALLGVMPRLADGSHVGHPKVCTSRGRSFRFASEVDTLVDLDGETIGRLPLDVEVLPRGFAVGAVEPIP</sequence>
<dbReference type="EMBL" id="JAHOPB010000001">
    <property type="protein sequence ID" value="MBU8873254.1"/>
    <property type="molecule type" value="Genomic_DNA"/>
</dbReference>
<name>A0ABS6IF73_9HYPH</name>
<organism evidence="6 7">
    <name type="scientific">Reyranella humidisoli</name>
    <dbReference type="NCBI Taxonomy" id="2849149"/>
    <lineage>
        <taxon>Bacteria</taxon>
        <taxon>Pseudomonadati</taxon>
        <taxon>Pseudomonadota</taxon>
        <taxon>Alphaproteobacteria</taxon>
        <taxon>Hyphomicrobiales</taxon>
        <taxon>Reyranellaceae</taxon>
        <taxon>Reyranella</taxon>
    </lineage>
</organism>
<accession>A0ABS6IF73</accession>
<keyword evidence="7" id="KW-1185">Reference proteome</keyword>
<dbReference type="Proteomes" id="UP000727907">
    <property type="component" value="Unassembled WGS sequence"/>
</dbReference>
<feature type="domain" description="DAGKc" evidence="5">
    <location>
        <begin position="1"/>
        <end position="135"/>
    </location>
</feature>
<dbReference type="InterPro" id="IPR001206">
    <property type="entry name" value="Diacylglycerol_kinase_cat_dom"/>
</dbReference>
<evidence type="ECO:0000313" key="6">
    <source>
        <dbReference type="EMBL" id="MBU8873254.1"/>
    </source>
</evidence>
<evidence type="ECO:0000256" key="2">
    <source>
        <dbReference type="ARBA" id="ARBA00022741"/>
    </source>
</evidence>
<dbReference type="SMART" id="SM00046">
    <property type="entry name" value="DAGKc"/>
    <property type="match status" value="1"/>
</dbReference>
<dbReference type="PANTHER" id="PTHR12358">
    <property type="entry name" value="SPHINGOSINE KINASE"/>
    <property type="match status" value="1"/>
</dbReference>
<reference evidence="6 7" key="1">
    <citation type="submission" date="2021-06" db="EMBL/GenBank/DDBJ databases">
        <authorList>
            <person name="Lee D.H."/>
        </authorList>
    </citation>
    <scope>NUCLEOTIDE SEQUENCE [LARGE SCALE GENOMIC DNA]</scope>
    <source>
        <strain evidence="6 7">MMS21-HV4-11</strain>
    </source>
</reference>
<evidence type="ECO:0000313" key="7">
    <source>
        <dbReference type="Proteomes" id="UP000727907"/>
    </source>
</evidence>
<evidence type="ECO:0000256" key="1">
    <source>
        <dbReference type="ARBA" id="ARBA00022679"/>
    </source>
</evidence>
<keyword evidence="3" id="KW-0418">Kinase</keyword>
<gene>
    <name evidence="6" type="ORF">KQ910_05735</name>
</gene>
<keyword evidence="4" id="KW-0067">ATP-binding</keyword>
<proteinExistence type="predicted"/>
<dbReference type="InterPro" id="IPR050187">
    <property type="entry name" value="Lipid_Phosphate_FormReg"/>
</dbReference>
<keyword evidence="1" id="KW-0808">Transferase</keyword>
<evidence type="ECO:0000256" key="3">
    <source>
        <dbReference type="ARBA" id="ARBA00022777"/>
    </source>
</evidence>
<dbReference type="RefSeq" id="WP_216957508.1">
    <property type="nucleotide sequence ID" value="NZ_JAHOPB010000001.1"/>
</dbReference>
<dbReference type="InterPro" id="IPR045540">
    <property type="entry name" value="YegS/DAGK_C"/>
</dbReference>
<comment type="caution">
    <text evidence="6">The sequence shown here is derived from an EMBL/GenBank/DDBJ whole genome shotgun (WGS) entry which is preliminary data.</text>
</comment>
<dbReference type="Pfam" id="PF19279">
    <property type="entry name" value="YegS_C"/>
    <property type="match status" value="1"/>
</dbReference>
<evidence type="ECO:0000256" key="4">
    <source>
        <dbReference type="ARBA" id="ARBA00022840"/>
    </source>
</evidence>
<dbReference type="PANTHER" id="PTHR12358:SF106">
    <property type="entry name" value="LIPID KINASE YEGS"/>
    <property type="match status" value="1"/>
</dbReference>
<dbReference type="Pfam" id="PF00781">
    <property type="entry name" value="DAGK_cat"/>
    <property type="match status" value="1"/>
</dbReference>
<dbReference type="PROSITE" id="PS50146">
    <property type="entry name" value="DAGK"/>
    <property type="match status" value="1"/>
</dbReference>
<keyword evidence="2" id="KW-0547">Nucleotide-binding</keyword>
<protein>
    <recommendedName>
        <fullName evidence="5">DAGKc domain-containing protein</fullName>
    </recommendedName>
</protein>
<evidence type="ECO:0000259" key="5">
    <source>
        <dbReference type="PROSITE" id="PS50146"/>
    </source>
</evidence>